<evidence type="ECO:0000259" key="1">
    <source>
        <dbReference type="Pfam" id="PF13976"/>
    </source>
</evidence>
<dbReference type="InterPro" id="IPR025724">
    <property type="entry name" value="GAG-pre-integrase_dom"/>
</dbReference>
<name>A0A1B6CM41_9HEMI</name>
<feature type="non-terminal residue" evidence="2">
    <location>
        <position position="1"/>
    </location>
</feature>
<dbReference type="Pfam" id="PF13976">
    <property type="entry name" value="gag_pre-integrs"/>
    <property type="match status" value="1"/>
</dbReference>
<accession>A0A1B6CM41</accession>
<sequence length="118" mass="13777">CLPVWATGRHNNNTSPLCKRQGKMFVMLFKIQDSMNESALANITELNSKESLSVWHEHLGHQNIVQVKKILKRNNIKFFEYFQVNNCTACFQGKQHRFPFKLRTNKGCMRGTSWEAFV</sequence>
<protein>
    <recommendedName>
        <fullName evidence="1">GAG-pre-integrase domain-containing protein</fullName>
    </recommendedName>
</protein>
<dbReference type="AlphaFoldDB" id="A0A1B6CM41"/>
<reference evidence="2" key="1">
    <citation type="submission" date="2015-12" db="EMBL/GenBank/DDBJ databases">
        <title>De novo transcriptome assembly of four potential Pierce s Disease insect vectors from Arizona vineyards.</title>
        <authorList>
            <person name="Tassone E.E."/>
        </authorList>
    </citation>
    <scope>NUCLEOTIDE SEQUENCE</scope>
</reference>
<feature type="domain" description="GAG-pre-integrase" evidence="1">
    <location>
        <begin position="29"/>
        <end position="95"/>
    </location>
</feature>
<organism evidence="2">
    <name type="scientific">Clastoptera arizonana</name>
    <name type="common">Arizona spittle bug</name>
    <dbReference type="NCBI Taxonomy" id="38151"/>
    <lineage>
        <taxon>Eukaryota</taxon>
        <taxon>Metazoa</taxon>
        <taxon>Ecdysozoa</taxon>
        <taxon>Arthropoda</taxon>
        <taxon>Hexapoda</taxon>
        <taxon>Insecta</taxon>
        <taxon>Pterygota</taxon>
        <taxon>Neoptera</taxon>
        <taxon>Paraneoptera</taxon>
        <taxon>Hemiptera</taxon>
        <taxon>Auchenorrhyncha</taxon>
        <taxon>Cercopoidea</taxon>
        <taxon>Clastopteridae</taxon>
        <taxon>Clastoptera</taxon>
    </lineage>
</organism>
<evidence type="ECO:0000313" key="2">
    <source>
        <dbReference type="EMBL" id="JAS14463.1"/>
    </source>
</evidence>
<dbReference type="EMBL" id="GEDC01022835">
    <property type="protein sequence ID" value="JAS14463.1"/>
    <property type="molecule type" value="Transcribed_RNA"/>
</dbReference>
<gene>
    <name evidence="2" type="ORF">g.5331</name>
</gene>
<proteinExistence type="predicted"/>